<feature type="domain" description="FLZ-type" evidence="6">
    <location>
        <begin position="170"/>
        <end position="213"/>
    </location>
</feature>
<evidence type="ECO:0000259" key="6">
    <source>
        <dbReference type="PROSITE" id="PS51795"/>
    </source>
</evidence>
<organism evidence="7 8">
    <name type="scientific">Datura stramonium</name>
    <name type="common">Jimsonweed</name>
    <name type="synonym">Common thornapple</name>
    <dbReference type="NCBI Taxonomy" id="4076"/>
    <lineage>
        <taxon>Eukaryota</taxon>
        <taxon>Viridiplantae</taxon>
        <taxon>Streptophyta</taxon>
        <taxon>Embryophyta</taxon>
        <taxon>Tracheophyta</taxon>
        <taxon>Spermatophyta</taxon>
        <taxon>Magnoliopsida</taxon>
        <taxon>eudicotyledons</taxon>
        <taxon>Gunneridae</taxon>
        <taxon>Pentapetalae</taxon>
        <taxon>asterids</taxon>
        <taxon>lamiids</taxon>
        <taxon>Solanales</taxon>
        <taxon>Solanaceae</taxon>
        <taxon>Solanoideae</taxon>
        <taxon>Datureae</taxon>
        <taxon>Datura</taxon>
    </lineage>
</organism>
<dbReference type="PANTHER" id="PTHR47208:SF1">
    <property type="entry name" value="OS02G0174800 PROTEIN"/>
    <property type="match status" value="1"/>
</dbReference>
<feature type="zinc finger region" description="FLZ-type" evidence="4">
    <location>
        <begin position="170"/>
        <end position="213"/>
    </location>
</feature>
<proteinExistence type="inferred from homology"/>
<evidence type="ECO:0000256" key="4">
    <source>
        <dbReference type="PROSITE-ProRule" id="PRU01131"/>
    </source>
</evidence>
<dbReference type="PROSITE" id="PS51795">
    <property type="entry name" value="ZF_FLZ"/>
    <property type="match status" value="1"/>
</dbReference>
<evidence type="ECO:0000313" key="7">
    <source>
        <dbReference type="EMBL" id="MCE3050969.1"/>
    </source>
</evidence>
<accession>A0ABS8WLW2</accession>
<dbReference type="Proteomes" id="UP000823775">
    <property type="component" value="Unassembled WGS sequence"/>
</dbReference>
<evidence type="ECO:0000256" key="1">
    <source>
        <dbReference type="ARBA" id="ARBA00009374"/>
    </source>
</evidence>
<evidence type="ECO:0000313" key="8">
    <source>
        <dbReference type="Proteomes" id="UP000823775"/>
    </source>
</evidence>
<keyword evidence="8" id="KW-1185">Reference proteome</keyword>
<dbReference type="PANTHER" id="PTHR47208">
    <property type="entry name" value="OS02G0174800 PROTEIN"/>
    <property type="match status" value="1"/>
</dbReference>
<evidence type="ECO:0000256" key="2">
    <source>
        <dbReference type="ARBA" id="ARBA00022723"/>
    </source>
</evidence>
<keyword evidence="3" id="KW-0862">Zinc</keyword>
<keyword evidence="3" id="KW-0863">Zinc-finger</keyword>
<name>A0ABS8WLW2_DATST</name>
<evidence type="ECO:0000256" key="5">
    <source>
        <dbReference type="SAM" id="MobiDB-lite"/>
    </source>
</evidence>
<sequence>MAEVKGNKKRLSINLSLFSLTDHSSSNKSPKKFEDPNGAVVGLGIVAAMNKNNGDFSMKSNCCRASILAISPRSTTSNPIPISTANTCSNKKNSPKKKSKRPSIEEMEMCEEYTCVISHVGSNLIKKREYFDGEFIGNSNCNAYQKAATAAGVVSSVNHGGDTAKFRTADFLNSCFLCKKQLQGLDIFMYRGEKAFCSAECRCTQISMDEHKEKYGSGAMKSLGDYSVSPCSGPMQFFTGVAVA</sequence>
<comment type="similarity">
    <text evidence="1">Belongs to the FLZ family.</text>
</comment>
<dbReference type="InterPro" id="IPR044604">
    <property type="entry name" value="FLZ12/13/14"/>
</dbReference>
<dbReference type="Pfam" id="PF04570">
    <property type="entry name" value="zf-FLZ"/>
    <property type="match status" value="1"/>
</dbReference>
<dbReference type="EMBL" id="JACEIK010008052">
    <property type="protein sequence ID" value="MCE3050969.1"/>
    <property type="molecule type" value="Genomic_DNA"/>
</dbReference>
<protein>
    <recommendedName>
        <fullName evidence="6">FLZ-type domain-containing protein</fullName>
    </recommendedName>
</protein>
<feature type="compositionally biased region" description="Polar residues" evidence="5">
    <location>
        <begin position="78"/>
        <end position="88"/>
    </location>
</feature>
<comment type="caution">
    <text evidence="7">The sequence shown here is derived from an EMBL/GenBank/DDBJ whole genome shotgun (WGS) entry which is preliminary data.</text>
</comment>
<gene>
    <name evidence="7" type="ORF">HAX54_048622</name>
</gene>
<evidence type="ECO:0000256" key="3">
    <source>
        <dbReference type="ARBA" id="ARBA00022771"/>
    </source>
</evidence>
<reference evidence="7 8" key="1">
    <citation type="journal article" date="2021" name="BMC Genomics">
        <title>Datura genome reveals duplications of psychoactive alkaloid biosynthetic genes and high mutation rate following tissue culture.</title>
        <authorList>
            <person name="Rajewski A."/>
            <person name="Carter-House D."/>
            <person name="Stajich J."/>
            <person name="Litt A."/>
        </authorList>
    </citation>
    <scope>NUCLEOTIDE SEQUENCE [LARGE SCALE GENOMIC DNA]</scope>
    <source>
        <strain evidence="7">AR-01</strain>
    </source>
</reference>
<keyword evidence="2" id="KW-0479">Metal-binding</keyword>
<dbReference type="InterPro" id="IPR007650">
    <property type="entry name" value="Zf-FLZ_dom"/>
</dbReference>
<feature type="region of interest" description="Disordered" evidence="5">
    <location>
        <begin position="78"/>
        <end position="103"/>
    </location>
</feature>